<dbReference type="GO" id="GO:0005737">
    <property type="term" value="C:cytoplasm"/>
    <property type="evidence" value="ECO:0007669"/>
    <property type="project" value="UniProtKB-SubCell"/>
</dbReference>
<keyword evidence="2 9" id="KW-0963">Cytoplasm</keyword>
<dbReference type="Gene3D" id="1.10.150.130">
    <property type="match status" value="1"/>
</dbReference>
<dbReference type="InterPro" id="IPR013762">
    <property type="entry name" value="Integrase-like_cat_sf"/>
</dbReference>
<name>A0A512NL13_9HYPH</name>
<proteinExistence type="inferred from homology"/>
<comment type="caution">
    <text evidence="12">The sequence shown here is derived from an EMBL/GenBank/DDBJ whole genome shotgun (WGS) entry which is preliminary data.</text>
</comment>
<dbReference type="Gene3D" id="1.10.443.10">
    <property type="entry name" value="Intergrase catalytic core"/>
    <property type="match status" value="1"/>
</dbReference>
<keyword evidence="13" id="KW-1185">Reference proteome</keyword>
<comment type="function">
    <text evidence="9">Site-specific tyrosine recombinase, which acts by catalyzing the cutting and rejoining of the recombining DNA molecules. The XerC-XerD complex is essential to convert dimers of the bacterial chromosome into monomers to permit their segregation at cell division. It also contributes to the segregational stability of plasmids.</text>
</comment>
<evidence type="ECO:0000256" key="2">
    <source>
        <dbReference type="ARBA" id="ARBA00022490"/>
    </source>
</evidence>
<dbReference type="RefSeq" id="WP_147155005.1">
    <property type="nucleotide sequence ID" value="NZ_BKAJ01000135.1"/>
</dbReference>
<feature type="active site" evidence="9">
    <location>
        <position position="187"/>
    </location>
</feature>
<keyword evidence="6 9" id="KW-0238">DNA-binding</keyword>
<dbReference type="InterPro" id="IPR011010">
    <property type="entry name" value="DNA_brk_join_enz"/>
</dbReference>
<comment type="similarity">
    <text evidence="9">Belongs to the 'phage' integrase family. XerC subfamily.</text>
</comment>
<dbReference type="PANTHER" id="PTHR30349:SF90">
    <property type="entry name" value="TYROSINE RECOMBINASE XERD"/>
    <property type="match status" value="1"/>
</dbReference>
<evidence type="ECO:0000256" key="8">
    <source>
        <dbReference type="ARBA" id="ARBA00023306"/>
    </source>
</evidence>
<dbReference type="HAMAP" id="MF_01808">
    <property type="entry name" value="Recomb_XerC_XerD"/>
    <property type="match status" value="1"/>
</dbReference>
<feature type="domain" description="Core-binding (CB)" evidence="11">
    <location>
        <begin position="4"/>
        <end position="95"/>
    </location>
</feature>
<dbReference type="GO" id="GO:0003677">
    <property type="term" value="F:DNA binding"/>
    <property type="evidence" value="ECO:0007669"/>
    <property type="project" value="UniProtKB-UniRule"/>
</dbReference>
<keyword evidence="4 9" id="KW-0159">Chromosome partition</keyword>
<dbReference type="OrthoDB" id="9801717at2"/>
<dbReference type="GO" id="GO:0009037">
    <property type="term" value="F:tyrosine-based site-specific recombinase activity"/>
    <property type="evidence" value="ECO:0007669"/>
    <property type="project" value="UniProtKB-UniRule"/>
</dbReference>
<evidence type="ECO:0000259" key="10">
    <source>
        <dbReference type="PROSITE" id="PS51898"/>
    </source>
</evidence>
<keyword evidence="8 9" id="KW-0131">Cell cycle</keyword>
<dbReference type="InterPro" id="IPR010998">
    <property type="entry name" value="Integrase_recombinase_N"/>
</dbReference>
<dbReference type="InterPro" id="IPR050090">
    <property type="entry name" value="Tyrosine_recombinase_XerCD"/>
</dbReference>
<feature type="domain" description="Tyr recombinase" evidence="10">
    <location>
        <begin position="116"/>
        <end position="305"/>
    </location>
</feature>
<evidence type="ECO:0000256" key="4">
    <source>
        <dbReference type="ARBA" id="ARBA00022829"/>
    </source>
</evidence>
<evidence type="ECO:0000256" key="1">
    <source>
        <dbReference type="ARBA" id="ARBA00004496"/>
    </source>
</evidence>
<evidence type="ECO:0000256" key="9">
    <source>
        <dbReference type="HAMAP-Rule" id="MF_01808"/>
    </source>
</evidence>
<dbReference type="PROSITE" id="PS51898">
    <property type="entry name" value="TYR_RECOMBINASE"/>
    <property type="match status" value="1"/>
</dbReference>
<dbReference type="PANTHER" id="PTHR30349">
    <property type="entry name" value="PHAGE INTEGRASE-RELATED"/>
    <property type="match status" value="1"/>
</dbReference>
<feature type="active site" description="O-(3'-phospho-DNA)-tyrosine intermediate" evidence="9">
    <location>
        <position position="292"/>
    </location>
</feature>
<dbReference type="Pfam" id="PF02899">
    <property type="entry name" value="Phage_int_SAM_1"/>
    <property type="match status" value="1"/>
</dbReference>
<keyword evidence="7 9" id="KW-0233">DNA recombination</keyword>
<dbReference type="AlphaFoldDB" id="A0A512NL13"/>
<dbReference type="Pfam" id="PF00589">
    <property type="entry name" value="Phage_integrase"/>
    <property type="match status" value="1"/>
</dbReference>
<organism evidence="12 13">
    <name type="scientific">Reyranella soli</name>
    <dbReference type="NCBI Taxonomy" id="1230389"/>
    <lineage>
        <taxon>Bacteria</taxon>
        <taxon>Pseudomonadati</taxon>
        <taxon>Pseudomonadota</taxon>
        <taxon>Alphaproteobacteria</taxon>
        <taxon>Hyphomicrobiales</taxon>
        <taxon>Reyranellaceae</taxon>
        <taxon>Reyranella</taxon>
    </lineage>
</organism>
<evidence type="ECO:0000313" key="13">
    <source>
        <dbReference type="Proteomes" id="UP000321058"/>
    </source>
</evidence>
<dbReference type="PROSITE" id="PS51900">
    <property type="entry name" value="CB"/>
    <property type="match status" value="1"/>
</dbReference>
<evidence type="ECO:0000313" key="12">
    <source>
        <dbReference type="EMBL" id="GEP59629.1"/>
    </source>
</evidence>
<feature type="active site" evidence="9">
    <location>
        <position position="283"/>
    </location>
</feature>
<dbReference type="Proteomes" id="UP000321058">
    <property type="component" value="Unassembled WGS sequence"/>
</dbReference>
<evidence type="ECO:0000256" key="6">
    <source>
        <dbReference type="ARBA" id="ARBA00023125"/>
    </source>
</evidence>
<comment type="subcellular location">
    <subcellularLocation>
        <location evidence="1 9">Cytoplasm</location>
    </subcellularLocation>
</comment>
<dbReference type="CDD" id="cd00798">
    <property type="entry name" value="INT_XerDC_C"/>
    <property type="match status" value="1"/>
</dbReference>
<reference evidence="12 13" key="1">
    <citation type="submission" date="2019-07" db="EMBL/GenBank/DDBJ databases">
        <title>Whole genome shotgun sequence of Reyranella soli NBRC 108950.</title>
        <authorList>
            <person name="Hosoyama A."/>
            <person name="Uohara A."/>
            <person name="Ohji S."/>
            <person name="Ichikawa N."/>
        </authorList>
    </citation>
    <scope>NUCLEOTIDE SEQUENCE [LARGE SCALE GENOMIC DNA]</scope>
    <source>
        <strain evidence="12 13">NBRC 108950</strain>
    </source>
</reference>
<protein>
    <recommendedName>
        <fullName evidence="9">Tyrosine recombinase XerC</fullName>
    </recommendedName>
</protein>
<dbReference type="SUPFAM" id="SSF56349">
    <property type="entry name" value="DNA breaking-rejoining enzymes"/>
    <property type="match status" value="1"/>
</dbReference>
<dbReference type="InterPro" id="IPR044068">
    <property type="entry name" value="CB"/>
</dbReference>
<dbReference type="GO" id="GO:0051301">
    <property type="term" value="P:cell division"/>
    <property type="evidence" value="ECO:0007669"/>
    <property type="project" value="UniProtKB-KW"/>
</dbReference>
<keyword evidence="5 9" id="KW-0229">DNA integration</keyword>
<feature type="active site" evidence="9">
    <location>
        <position position="159"/>
    </location>
</feature>
<keyword evidence="3 9" id="KW-0132">Cell division</keyword>
<accession>A0A512NL13</accession>
<sequence>MAASSVEAARQAWRDWLKSERRLAQHTLIAYEHDVATFLGFMTDYLGGPPTLTSLSKLKPAEFRAWLAERARQGLARTSTARAFSSVRSFFQFLDKRGLAHNASIGAIQTPKLPRSVPKALSERDMEELLEAPAEQEREAWLDLRDAAVLMLLYGAGLRIGEALGLTKGVVEDLLKTGRDTLSVTGKGNKTRLVPLLPQALDALRAYRDACPWLAARGPNEAFFIGARGGALDPAIVQKRVRDIRRGLGLAESVTPHALRHSFATHLLGAGGDLRTIQELLGHASLSTTQRYTDVDTARLTAVYRAAHPRAKR</sequence>
<feature type="active site" evidence="9">
    <location>
        <position position="260"/>
    </location>
</feature>
<evidence type="ECO:0000256" key="3">
    <source>
        <dbReference type="ARBA" id="ARBA00022618"/>
    </source>
</evidence>
<gene>
    <name evidence="9 12" type="primary">xerC</name>
    <name evidence="12" type="ORF">RSO01_67950</name>
</gene>
<evidence type="ECO:0000259" key="11">
    <source>
        <dbReference type="PROSITE" id="PS51900"/>
    </source>
</evidence>
<dbReference type="InterPro" id="IPR023009">
    <property type="entry name" value="Tyrosine_recombinase_XerC/XerD"/>
</dbReference>
<evidence type="ECO:0000256" key="7">
    <source>
        <dbReference type="ARBA" id="ARBA00023172"/>
    </source>
</evidence>
<dbReference type="GO" id="GO:0006313">
    <property type="term" value="P:DNA transposition"/>
    <property type="evidence" value="ECO:0007669"/>
    <property type="project" value="UniProtKB-UniRule"/>
</dbReference>
<dbReference type="InterPro" id="IPR002104">
    <property type="entry name" value="Integrase_catalytic"/>
</dbReference>
<dbReference type="InterPro" id="IPR004107">
    <property type="entry name" value="Integrase_SAM-like_N"/>
</dbReference>
<comment type="subunit">
    <text evidence="9">Forms a cyclic heterotetrameric complex composed of two molecules of XerC and two molecules of XerD.</text>
</comment>
<dbReference type="EMBL" id="BKAJ01000135">
    <property type="protein sequence ID" value="GEP59629.1"/>
    <property type="molecule type" value="Genomic_DNA"/>
</dbReference>
<feature type="active site" evidence="9">
    <location>
        <position position="257"/>
    </location>
</feature>
<dbReference type="GO" id="GO:0007059">
    <property type="term" value="P:chromosome segregation"/>
    <property type="evidence" value="ECO:0007669"/>
    <property type="project" value="UniProtKB-UniRule"/>
</dbReference>
<evidence type="ECO:0000256" key="5">
    <source>
        <dbReference type="ARBA" id="ARBA00022908"/>
    </source>
</evidence>